<keyword evidence="6" id="KW-0067">ATP-binding</keyword>
<keyword evidence="5 11" id="KW-0418">Kinase</keyword>
<evidence type="ECO:0000256" key="9">
    <source>
        <dbReference type="SAM" id="MobiDB-lite"/>
    </source>
</evidence>
<evidence type="ECO:0000256" key="1">
    <source>
        <dbReference type="ARBA" id="ARBA00007316"/>
    </source>
</evidence>
<feature type="domain" description="AAA" evidence="10">
    <location>
        <begin position="51"/>
        <end position="168"/>
    </location>
</feature>
<dbReference type="GO" id="GO:0004715">
    <property type="term" value="F:non-membrane spanning protein tyrosine kinase activity"/>
    <property type="evidence" value="ECO:0007669"/>
    <property type="project" value="UniProtKB-EC"/>
</dbReference>
<dbReference type="CDD" id="cd05387">
    <property type="entry name" value="BY-kinase"/>
    <property type="match status" value="1"/>
</dbReference>
<dbReference type="InterPro" id="IPR050445">
    <property type="entry name" value="Bact_polysacc_biosynth/exp"/>
</dbReference>
<evidence type="ECO:0000313" key="11">
    <source>
        <dbReference type="EMBL" id="MCC2165565.1"/>
    </source>
</evidence>
<dbReference type="AlphaFoldDB" id="A0AAE3ARW7"/>
<dbReference type="InterPro" id="IPR027417">
    <property type="entry name" value="P-loop_NTPase"/>
</dbReference>
<dbReference type="PANTHER" id="PTHR32309:SF13">
    <property type="entry name" value="FERRIC ENTEROBACTIN TRANSPORT PROTEIN FEPE"/>
    <property type="match status" value="1"/>
</dbReference>
<organism evidence="11 12">
    <name type="scientific">Brotaphodocola catenula</name>
    <dbReference type="NCBI Taxonomy" id="2885361"/>
    <lineage>
        <taxon>Bacteria</taxon>
        <taxon>Bacillati</taxon>
        <taxon>Bacillota</taxon>
        <taxon>Clostridia</taxon>
        <taxon>Lachnospirales</taxon>
        <taxon>Lachnospiraceae</taxon>
        <taxon>Brotaphodocola</taxon>
    </lineage>
</organism>
<accession>A0AAE3ARW7</accession>
<evidence type="ECO:0000256" key="6">
    <source>
        <dbReference type="ARBA" id="ARBA00022840"/>
    </source>
</evidence>
<evidence type="ECO:0000256" key="8">
    <source>
        <dbReference type="ARBA" id="ARBA00051245"/>
    </source>
</evidence>
<sequence length="265" mass="29024">MSGQIVELAGQLAGESSYAYREAIKTLRTNIQFCGSNVRKIMFTSALPDEGKSQIAVVTAVSLAQIGKKVLLIDADIRKSVLASRYQMKKDVGGLSQYLSGQKKLEDVINRTDVENFDIIFAGPYSPNPAELLEEDLFGELINYGAEQYDYVIFDTPPMGAVIDGAIVATNCDGAVMVIESGSISYHLEQKVKDQLDKSGCRILGVVLNKVRPDEDPHGKYYGKYGKYGKYGRYGKYYGKYGRYGEGDNSQSDDGKAGKKGKTGK</sequence>
<keyword evidence="7" id="KW-0829">Tyrosine-protein kinase</keyword>
<evidence type="ECO:0000256" key="5">
    <source>
        <dbReference type="ARBA" id="ARBA00022777"/>
    </source>
</evidence>
<feature type="region of interest" description="Disordered" evidence="9">
    <location>
        <begin position="244"/>
        <end position="265"/>
    </location>
</feature>
<evidence type="ECO:0000256" key="3">
    <source>
        <dbReference type="ARBA" id="ARBA00022679"/>
    </source>
</evidence>
<evidence type="ECO:0000256" key="2">
    <source>
        <dbReference type="ARBA" id="ARBA00011903"/>
    </source>
</evidence>
<evidence type="ECO:0000313" key="12">
    <source>
        <dbReference type="Proteomes" id="UP001198962"/>
    </source>
</evidence>
<name>A0AAE3ARW7_9FIRM</name>
<comment type="catalytic activity">
    <reaction evidence="8">
        <text>L-tyrosyl-[protein] + ATP = O-phospho-L-tyrosyl-[protein] + ADP + H(+)</text>
        <dbReference type="Rhea" id="RHEA:10596"/>
        <dbReference type="Rhea" id="RHEA-COMP:10136"/>
        <dbReference type="Rhea" id="RHEA-COMP:20101"/>
        <dbReference type="ChEBI" id="CHEBI:15378"/>
        <dbReference type="ChEBI" id="CHEBI:30616"/>
        <dbReference type="ChEBI" id="CHEBI:46858"/>
        <dbReference type="ChEBI" id="CHEBI:61978"/>
        <dbReference type="ChEBI" id="CHEBI:456216"/>
        <dbReference type="EC" id="2.7.10.2"/>
    </reaction>
</comment>
<evidence type="ECO:0000256" key="4">
    <source>
        <dbReference type="ARBA" id="ARBA00022741"/>
    </source>
</evidence>
<dbReference type="PANTHER" id="PTHR32309">
    <property type="entry name" value="TYROSINE-PROTEIN KINASE"/>
    <property type="match status" value="1"/>
</dbReference>
<dbReference type="Proteomes" id="UP001198962">
    <property type="component" value="Unassembled WGS sequence"/>
</dbReference>
<gene>
    <name evidence="11" type="ORF">LKD32_11905</name>
</gene>
<proteinExistence type="inferred from homology"/>
<comment type="caution">
    <text evidence="11">The sequence shown here is derived from an EMBL/GenBank/DDBJ whole genome shotgun (WGS) entry which is preliminary data.</text>
</comment>
<dbReference type="GO" id="GO:0005886">
    <property type="term" value="C:plasma membrane"/>
    <property type="evidence" value="ECO:0007669"/>
    <property type="project" value="TreeGrafter"/>
</dbReference>
<dbReference type="RefSeq" id="WP_308451839.1">
    <property type="nucleotide sequence ID" value="NZ_JAJEPU010000041.1"/>
</dbReference>
<dbReference type="Pfam" id="PF13614">
    <property type="entry name" value="AAA_31"/>
    <property type="match status" value="1"/>
</dbReference>
<protein>
    <recommendedName>
        <fullName evidence="2">non-specific protein-tyrosine kinase</fullName>
        <ecNumber evidence="2">2.7.10.2</ecNumber>
    </recommendedName>
</protein>
<dbReference type="EMBL" id="JAJEPU010000041">
    <property type="protein sequence ID" value="MCC2165565.1"/>
    <property type="molecule type" value="Genomic_DNA"/>
</dbReference>
<keyword evidence="4" id="KW-0547">Nucleotide-binding</keyword>
<dbReference type="NCBIfam" id="TIGR01007">
    <property type="entry name" value="eps_fam"/>
    <property type="match status" value="1"/>
</dbReference>
<evidence type="ECO:0000256" key="7">
    <source>
        <dbReference type="ARBA" id="ARBA00023137"/>
    </source>
</evidence>
<evidence type="ECO:0000259" key="10">
    <source>
        <dbReference type="Pfam" id="PF13614"/>
    </source>
</evidence>
<keyword evidence="3" id="KW-0808">Transferase</keyword>
<dbReference type="InterPro" id="IPR005702">
    <property type="entry name" value="Wzc-like_C"/>
</dbReference>
<dbReference type="EC" id="2.7.10.2" evidence="2"/>
<keyword evidence="12" id="KW-1185">Reference proteome</keyword>
<dbReference type="SUPFAM" id="SSF52540">
    <property type="entry name" value="P-loop containing nucleoside triphosphate hydrolases"/>
    <property type="match status" value="1"/>
</dbReference>
<reference evidence="11" key="1">
    <citation type="submission" date="2021-10" db="EMBL/GenBank/DDBJ databases">
        <title>Anaerobic single-cell dispensing facilitates the cultivation of human gut bacteria.</title>
        <authorList>
            <person name="Afrizal A."/>
        </authorList>
    </citation>
    <scope>NUCLEOTIDE SEQUENCE</scope>
    <source>
        <strain evidence="11">CLA-AA-H274</strain>
    </source>
</reference>
<comment type="similarity">
    <text evidence="1">Belongs to the CpsD/CapB family.</text>
</comment>
<dbReference type="InterPro" id="IPR025669">
    <property type="entry name" value="AAA_dom"/>
</dbReference>
<dbReference type="GO" id="GO:0005524">
    <property type="term" value="F:ATP binding"/>
    <property type="evidence" value="ECO:0007669"/>
    <property type="project" value="UniProtKB-KW"/>
</dbReference>
<dbReference type="Gene3D" id="3.40.50.300">
    <property type="entry name" value="P-loop containing nucleotide triphosphate hydrolases"/>
    <property type="match status" value="1"/>
</dbReference>